<evidence type="ECO:0000256" key="4">
    <source>
        <dbReference type="ARBA" id="ARBA00022679"/>
    </source>
</evidence>
<dbReference type="InterPro" id="IPR001264">
    <property type="entry name" value="Glyco_trans_51"/>
</dbReference>
<dbReference type="InterPro" id="IPR001460">
    <property type="entry name" value="PCN-bd_Tpept"/>
</dbReference>
<keyword evidence="1" id="KW-0121">Carboxypeptidase</keyword>
<keyword evidence="2" id="KW-0645">Protease</keyword>
<dbReference type="Gene3D" id="1.10.3810.10">
    <property type="entry name" value="Biosynthetic peptidoglycan transglycosylase-like"/>
    <property type="match status" value="1"/>
</dbReference>
<dbReference type="InterPro" id="IPR036950">
    <property type="entry name" value="PBP_transglycosylase"/>
</dbReference>
<evidence type="ECO:0000259" key="9">
    <source>
        <dbReference type="Pfam" id="PF00905"/>
    </source>
</evidence>
<keyword evidence="5" id="KW-0378">Hydrolase</keyword>
<protein>
    <submittedName>
        <fullName evidence="11">Transglycosylase domain-containing protein</fullName>
        <ecNumber evidence="11">2.4.-.-</ecNumber>
    </submittedName>
</protein>
<dbReference type="EC" id="2.4.-.-" evidence="11"/>
<evidence type="ECO:0000259" key="10">
    <source>
        <dbReference type="Pfam" id="PF00912"/>
    </source>
</evidence>
<dbReference type="InterPro" id="IPR012338">
    <property type="entry name" value="Beta-lactam/transpept-like"/>
</dbReference>
<dbReference type="SUPFAM" id="SSF53955">
    <property type="entry name" value="Lysozyme-like"/>
    <property type="match status" value="1"/>
</dbReference>
<keyword evidence="3 11" id="KW-0328">Glycosyltransferase</keyword>
<organism evidence="11 12">
    <name type="scientific">Curtobacterium citri</name>
    <dbReference type="NCBI Taxonomy" id="3055139"/>
    <lineage>
        <taxon>Bacteria</taxon>
        <taxon>Bacillati</taxon>
        <taxon>Actinomycetota</taxon>
        <taxon>Actinomycetes</taxon>
        <taxon>Micrococcales</taxon>
        <taxon>Microbacteriaceae</taxon>
        <taxon>Curtobacterium</taxon>
    </lineage>
</organism>
<evidence type="ECO:0000256" key="6">
    <source>
        <dbReference type="ARBA" id="ARBA00023268"/>
    </source>
</evidence>
<keyword evidence="12" id="KW-1185">Reference proteome</keyword>
<dbReference type="SUPFAM" id="SSF56601">
    <property type="entry name" value="beta-lactamase/transpeptidase-like"/>
    <property type="match status" value="1"/>
</dbReference>
<dbReference type="PANTHER" id="PTHR32282">
    <property type="entry name" value="BINDING PROTEIN TRANSPEPTIDASE, PUTATIVE-RELATED"/>
    <property type="match status" value="1"/>
</dbReference>
<evidence type="ECO:0000256" key="7">
    <source>
        <dbReference type="ARBA" id="ARBA00034000"/>
    </source>
</evidence>
<dbReference type="Gene3D" id="3.40.710.10">
    <property type="entry name" value="DD-peptidase/beta-lactamase superfamily"/>
    <property type="match status" value="1"/>
</dbReference>
<dbReference type="InterPro" id="IPR023346">
    <property type="entry name" value="Lysozyme-like_dom_sf"/>
</dbReference>
<evidence type="ECO:0000256" key="5">
    <source>
        <dbReference type="ARBA" id="ARBA00022801"/>
    </source>
</evidence>
<comment type="caution">
    <text evidence="11">The sequence shown here is derived from an EMBL/GenBank/DDBJ whole genome shotgun (WGS) entry which is preliminary data.</text>
</comment>
<feature type="domain" description="Penicillin-binding protein transpeptidase" evidence="9">
    <location>
        <begin position="377"/>
        <end position="626"/>
    </location>
</feature>
<dbReference type="GO" id="GO:0016757">
    <property type="term" value="F:glycosyltransferase activity"/>
    <property type="evidence" value="ECO:0007669"/>
    <property type="project" value="UniProtKB-KW"/>
</dbReference>
<evidence type="ECO:0000256" key="3">
    <source>
        <dbReference type="ARBA" id="ARBA00022676"/>
    </source>
</evidence>
<dbReference type="EMBL" id="JAUCML010000001">
    <property type="protein sequence ID" value="MDM7883512.1"/>
    <property type="molecule type" value="Genomic_DNA"/>
</dbReference>
<dbReference type="Pfam" id="PF00905">
    <property type="entry name" value="Transpeptidase"/>
    <property type="match status" value="1"/>
</dbReference>
<comment type="catalytic activity">
    <reaction evidence="7">
        <text>Preferential cleavage: (Ac)2-L-Lys-D-Ala-|-D-Ala. Also transpeptidation of peptidyl-alanyl moieties that are N-acyl substituents of D-alanine.</text>
        <dbReference type="EC" id="3.4.16.4"/>
    </reaction>
</comment>
<comment type="catalytic activity">
    <reaction evidence="8">
        <text>[GlcNAc-(1-&gt;4)-Mur2Ac(oyl-L-Ala-gamma-D-Glu-L-Lys-D-Ala-D-Ala)](n)-di-trans,octa-cis-undecaprenyl diphosphate + beta-D-GlcNAc-(1-&gt;4)-Mur2Ac(oyl-L-Ala-gamma-D-Glu-L-Lys-D-Ala-D-Ala)-di-trans,octa-cis-undecaprenyl diphosphate = [GlcNAc-(1-&gt;4)-Mur2Ac(oyl-L-Ala-gamma-D-Glu-L-Lys-D-Ala-D-Ala)](n+1)-di-trans,octa-cis-undecaprenyl diphosphate + di-trans,octa-cis-undecaprenyl diphosphate + H(+)</text>
        <dbReference type="Rhea" id="RHEA:23708"/>
        <dbReference type="Rhea" id="RHEA-COMP:9602"/>
        <dbReference type="Rhea" id="RHEA-COMP:9603"/>
        <dbReference type="ChEBI" id="CHEBI:15378"/>
        <dbReference type="ChEBI" id="CHEBI:58405"/>
        <dbReference type="ChEBI" id="CHEBI:60033"/>
        <dbReference type="ChEBI" id="CHEBI:78435"/>
        <dbReference type="EC" id="2.4.99.28"/>
    </reaction>
</comment>
<dbReference type="RefSeq" id="WP_289457098.1">
    <property type="nucleotide sequence ID" value="NZ_JAUCML010000001.1"/>
</dbReference>
<feature type="domain" description="Glycosyl transferase family 51" evidence="10">
    <location>
        <begin position="80"/>
        <end position="268"/>
    </location>
</feature>
<evidence type="ECO:0000256" key="8">
    <source>
        <dbReference type="ARBA" id="ARBA00049902"/>
    </source>
</evidence>
<reference evidence="11 12" key="1">
    <citation type="submission" date="2023-06" db="EMBL/GenBank/DDBJ databases">
        <authorList>
            <person name="Feng G."/>
            <person name="Li J."/>
            <person name="Zhu H."/>
        </authorList>
    </citation>
    <scope>NUCLEOTIDE SEQUENCE [LARGE SCALE GENOMIC DNA]</scope>
    <source>
        <strain evidence="11 12">RHCKG23</strain>
    </source>
</reference>
<sequence length="686" mass="71845">MAMRRVTGAALGFVGGSVLAGLLVGVGVTPVLAVAGVGTTSAIDVFDSMPEYIEIGDLPERNEIWAYQGGQPVHLVDVWDQNRQELTLDQISDTLEHAAIDGEDKRFRETGGVDATSLVRSVASVIASGGKGGSGGSTITMQLVRNIKIQRASELPTAEERDAGYREAIRKSPDRKLAEIKLAIGLAKAYSKDEILAAYLNIAYFGDQTYGVQAASQRYYGKDATDLSPAEAASLVAIVQWPERRDLSTPAHHADNQARRDVILRSMHEQGHLSDADLASALASRPADYVRLTAPQQGCESAIRGAEFACAYAEQVARDLPQLGADPDARAAAWRTGGYRVQTTLDLDLNTQQRELLDRSDPATESRLALGATLNTVEAGTGRVLTMAQNKDYDRSAAAPATATSLNYATDESNGGSTGFQVGSTYKMFTLLQWLESGRSADAVVDGTRKARSTWTQCGERITLDEPYDPKNDSPGQTGPYSVRSATAQSVNAAYADMASQLDLCDIRDTAARLGVHPATGGELPANPAAILGTTSIAPLTMAAAYAGIANGGVYCAPVVVDQLTGPDGTALGGQPRSCTQAVSAPVAAQAVAVMQGAFRGGTATGGQTLDGATLFGKTGTTDAADQVWLVGGTSRAVTAYWQGNTDGGKTNLRYLGSGQGGTYAGSRADVWRQAQTAVNAALPVG</sequence>
<evidence type="ECO:0000313" key="12">
    <source>
        <dbReference type="Proteomes" id="UP001237823"/>
    </source>
</evidence>
<keyword evidence="4 11" id="KW-0808">Transferase</keyword>
<evidence type="ECO:0000256" key="2">
    <source>
        <dbReference type="ARBA" id="ARBA00022670"/>
    </source>
</evidence>
<dbReference type="PANTHER" id="PTHR32282:SF33">
    <property type="entry name" value="PEPTIDOGLYCAN GLYCOSYLTRANSFERASE"/>
    <property type="match status" value="1"/>
</dbReference>
<dbReference type="Proteomes" id="UP001237823">
    <property type="component" value="Unassembled WGS sequence"/>
</dbReference>
<dbReference type="Pfam" id="PF00912">
    <property type="entry name" value="Transgly"/>
    <property type="match status" value="1"/>
</dbReference>
<name>A0ABT7T1R9_9MICO</name>
<dbReference type="InterPro" id="IPR050396">
    <property type="entry name" value="Glycosyltr_51/Transpeptidase"/>
</dbReference>
<accession>A0ABT7T1R9</accession>
<evidence type="ECO:0000313" key="11">
    <source>
        <dbReference type="EMBL" id="MDM7883512.1"/>
    </source>
</evidence>
<keyword evidence="6" id="KW-0511">Multifunctional enzyme</keyword>
<evidence type="ECO:0000256" key="1">
    <source>
        <dbReference type="ARBA" id="ARBA00022645"/>
    </source>
</evidence>
<proteinExistence type="predicted"/>
<gene>
    <name evidence="11" type="ORF">QUG92_00180</name>
</gene>